<proteinExistence type="predicted"/>
<feature type="coiled-coil region" evidence="1">
    <location>
        <begin position="91"/>
        <end position="118"/>
    </location>
</feature>
<sequence>MDKELFEGLLVHLKKHGVKGSVVTTVSRHIVIPVGDIEVSLSLNGMEDIILGTVSWDNYIWVTDLTNDRQLGRLHEDGYKSHTHSYTYKGVKDLEEIITRLEADYEEFEYKREQEALERKSEAELLEERVNNFLYKG</sequence>
<evidence type="ECO:0000256" key="1">
    <source>
        <dbReference type="SAM" id="Coils"/>
    </source>
</evidence>
<dbReference type="EMBL" id="PP931174">
    <property type="protein sequence ID" value="XCH45025.1"/>
    <property type="molecule type" value="Genomic_DNA"/>
</dbReference>
<name>A0AAU8GV02_9VIRU</name>
<accession>A0AAU8GV02</accession>
<organism evidence="2">
    <name type="scientific">Mammaliicoccus phage MSShimriz1</name>
    <dbReference type="NCBI Taxonomy" id="3230127"/>
    <lineage>
        <taxon>Viruses</taxon>
    </lineage>
</organism>
<protein>
    <submittedName>
        <fullName evidence="2">Uncharacterized protein</fullName>
    </submittedName>
</protein>
<reference evidence="2" key="1">
    <citation type="submission" date="2024-06" db="EMBL/GenBank/DDBJ databases">
        <authorList>
            <person name="Ashkenazi R."/>
            <person name="Lipszyc R.R."/>
            <person name="Braunstein R."/>
            <person name="Yerushalmy O."/>
            <person name="Alkalay-Oren S."/>
            <person name="Coppenhagn-Glazer S."/>
            <person name="Hazan R."/>
        </authorList>
    </citation>
    <scope>NUCLEOTIDE SEQUENCE</scope>
</reference>
<evidence type="ECO:0000313" key="2">
    <source>
        <dbReference type="EMBL" id="XCH45025.1"/>
    </source>
</evidence>
<keyword evidence="1" id="KW-0175">Coiled coil</keyword>